<evidence type="ECO:0000313" key="4">
    <source>
        <dbReference type="Proteomes" id="UP000193040"/>
    </source>
</evidence>
<organism evidence="3 4">
    <name type="scientific">Mycobacterium simiae</name>
    <name type="common">Mycobacterium habana</name>
    <dbReference type="NCBI Taxonomy" id="1784"/>
    <lineage>
        <taxon>Bacteria</taxon>
        <taxon>Bacillati</taxon>
        <taxon>Actinomycetota</taxon>
        <taxon>Actinomycetes</taxon>
        <taxon>Mycobacteriales</taxon>
        <taxon>Mycobacteriaceae</taxon>
        <taxon>Mycobacterium</taxon>
        <taxon>Mycobacterium simiae complex</taxon>
    </lineage>
</organism>
<keyword evidence="3" id="KW-0436">Ligase</keyword>
<dbReference type="EMBL" id="MZZM01000012">
    <property type="protein sequence ID" value="ORJ62706.1"/>
    <property type="molecule type" value="Genomic_DNA"/>
</dbReference>
<dbReference type="SUPFAM" id="SSF56801">
    <property type="entry name" value="Acetyl-CoA synthetase-like"/>
    <property type="match status" value="1"/>
</dbReference>
<keyword evidence="4" id="KW-1185">Reference proteome</keyword>
<evidence type="ECO:0000259" key="1">
    <source>
        <dbReference type="Pfam" id="PF00501"/>
    </source>
</evidence>
<dbReference type="Gene3D" id="3.30.300.30">
    <property type="match status" value="1"/>
</dbReference>
<dbReference type="GO" id="GO:0031956">
    <property type="term" value="F:medium-chain fatty acid-CoA ligase activity"/>
    <property type="evidence" value="ECO:0007669"/>
    <property type="project" value="TreeGrafter"/>
</dbReference>
<dbReference type="PANTHER" id="PTHR43201">
    <property type="entry name" value="ACYL-COA SYNTHETASE"/>
    <property type="match status" value="1"/>
</dbReference>
<dbReference type="AlphaFoldDB" id="A0A1X0YC61"/>
<dbReference type="GO" id="GO:0006631">
    <property type="term" value="P:fatty acid metabolic process"/>
    <property type="evidence" value="ECO:0007669"/>
    <property type="project" value="TreeGrafter"/>
</dbReference>
<dbReference type="PANTHER" id="PTHR43201:SF32">
    <property type="entry name" value="2-SUCCINYLBENZOATE--COA LIGASE, CHLOROPLASTIC_PEROXISOMAL"/>
    <property type="match status" value="1"/>
</dbReference>
<feature type="domain" description="AMP-dependent synthetase/ligase" evidence="1">
    <location>
        <begin position="15"/>
        <end position="378"/>
    </location>
</feature>
<dbReference type="RefSeq" id="WP_084949200.1">
    <property type="nucleotide sequence ID" value="NZ_MZZM01000012.1"/>
</dbReference>
<feature type="domain" description="AMP-binding enzyme C-terminal" evidence="2">
    <location>
        <begin position="429"/>
        <end position="505"/>
    </location>
</feature>
<protein>
    <submittedName>
        <fullName evidence="3">Cyclohexanecarboxylate-CoA ligase</fullName>
    </submittedName>
</protein>
<dbReference type="Proteomes" id="UP000193040">
    <property type="component" value="Unassembled WGS sequence"/>
</dbReference>
<gene>
    <name evidence="3" type="ORF">B5M45_06675</name>
</gene>
<dbReference type="Gene3D" id="3.40.50.12780">
    <property type="entry name" value="N-terminal domain of ligase-like"/>
    <property type="match status" value="1"/>
</dbReference>
<dbReference type="InterPro" id="IPR042099">
    <property type="entry name" value="ANL_N_sf"/>
</dbReference>
<dbReference type="InterPro" id="IPR045851">
    <property type="entry name" value="AMP-bd_C_sf"/>
</dbReference>
<name>A0A1X0YC61_MYCSI</name>
<dbReference type="Pfam" id="PF00501">
    <property type="entry name" value="AMP-binding"/>
    <property type="match status" value="1"/>
</dbReference>
<proteinExistence type="predicted"/>
<dbReference type="InterPro" id="IPR000873">
    <property type="entry name" value="AMP-dep_synth/lig_dom"/>
</dbReference>
<reference evidence="3 4" key="1">
    <citation type="submission" date="2017-03" db="EMBL/GenBank/DDBJ databases">
        <title>Genomic insights into Mycobacterium simiae human colonization.</title>
        <authorList>
            <person name="Steffani J.L."/>
            <person name="Brunck M.E."/>
            <person name="Cruz E."/>
            <person name="Montiel R."/>
            <person name="Barona F."/>
        </authorList>
    </citation>
    <scope>NUCLEOTIDE SEQUENCE [LARGE SCALE GENOMIC DNA]</scope>
    <source>
        <strain evidence="3 4">MsiGto</strain>
    </source>
</reference>
<sequence>MTPHPVGQTYWSLIEAAARAHPEQVVLVDDYGRKLTSAQLREAALTCAAALAQWGIGAGTVVSWQLPSTLETMVVMVALARLGAIQNPVLPIWRESELRFVTTQLATDVLIVPGVWRNFDHTALAHKISADRSMSVVVVDHDAPIAVGLRLPVGDPAALPPPPHSGEEPRWIYYSSGTTAAPKGARHCDRSVIAGSAGVVGIVGACSSDVNPIAFPVSHIGGAAMLAAALRTGMRLVLFDAFDPVETPFAIAAHRPTLLGSATPFFVAFMAAQRAHGSEPLFPDLRGCVGGGAPITPALGREVRQVFSVNGVANSWGLTEFPVATSQAPNGPPELLDRTVGKPVPGVSVRVVDESEREVGCGVEGELRLKGPPCFLGYVDASLDAQAFDAEGWFRTGDLGRIDRQGNVVVTGRIKDAIIRNAENISALEIEGVLASHPAVADVAVIGVPDERTGERVCAVVVACPGATVTLSSVSEHCQARGLSKHKTPERLEIVDVLPRNLTGKVLKTKLRAWFGSPMMPGQRSNPK</sequence>
<dbReference type="Pfam" id="PF13193">
    <property type="entry name" value="AMP-binding_C"/>
    <property type="match status" value="1"/>
</dbReference>
<dbReference type="InterPro" id="IPR025110">
    <property type="entry name" value="AMP-bd_C"/>
</dbReference>
<comment type="caution">
    <text evidence="3">The sequence shown here is derived from an EMBL/GenBank/DDBJ whole genome shotgun (WGS) entry which is preliminary data.</text>
</comment>
<evidence type="ECO:0000259" key="2">
    <source>
        <dbReference type="Pfam" id="PF13193"/>
    </source>
</evidence>
<evidence type="ECO:0000313" key="3">
    <source>
        <dbReference type="EMBL" id="ORJ62706.1"/>
    </source>
</evidence>
<accession>A0A1X0YC61</accession>